<dbReference type="AlphaFoldDB" id="A0A7I5EEQ6"/>
<name>A0A7I5EEQ6_HAECO</name>
<evidence type="ECO:0000256" key="2">
    <source>
        <dbReference type="ARBA" id="ARBA00022525"/>
    </source>
</evidence>
<reference evidence="19" key="1">
    <citation type="submission" date="2020-12" db="UniProtKB">
        <authorList>
            <consortium name="WormBaseParasite"/>
        </authorList>
    </citation>
    <scope>IDENTIFICATION</scope>
    <source>
        <strain evidence="19">MHco3</strain>
    </source>
</reference>
<dbReference type="PIRSF" id="PIRSF036365">
    <property type="entry name" value="Astacin_nematoda"/>
    <property type="match status" value="1"/>
</dbReference>
<evidence type="ECO:0000256" key="9">
    <source>
        <dbReference type="ARBA" id="ARBA00023049"/>
    </source>
</evidence>
<dbReference type="InterPro" id="IPR024079">
    <property type="entry name" value="MetalloPept_cat_dom_sf"/>
</dbReference>
<feature type="signal peptide" evidence="12 15">
    <location>
        <begin position="1"/>
        <end position="21"/>
    </location>
</feature>
<dbReference type="SUPFAM" id="SSF55486">
    <property type="entry name" value="Metalloproteases ('zincins'), catalytic domain"/>
    <property type="match status" value="1"/>
</dbReference>
<dbReference type="PROSITE" id="PS00022">
    <property type="entry name" value="EGF_1"/>
    <property type="match status" value="1"/>
</dbReference>
<feature type="active site" evidence="14">
    <location>
        <position position="217"/>
    </location>
</feature>
<keyword evidence="2 12" id="KW-0964">Secreted</keyword>
<dbReference type="PROSITE" id="PS51864">
    <property type="entry name" value="ASTACIN"/>
    <property type="match status" value="1"/>
</dbReference>
<dbReference type="PRINTS" id="PR00480">
    <property type="entry name" value="ASTACIN"/>
</dbReference>
<sequence>MRLLILAVSVAVCVNGGLVEGRNGFVKENGTNEIIGSSMLEFRKRLAAYEEKLLEELKLNGEQRKLAEKLKTLKRKTVEKSPGEDSIETINMKSHVADMLFQGDMVLTKEQQDQIFGDVAHTRGKRQAYSNKTYRWHEGVSYFFDDSANDDVRRIFKKAAKQWMDSTCVDFEEDECAEDGIGVFMGDGCWSYVGKRGGLQNLSLGKGCGNVRIAAHEIGHALGFFHTHLRHDRDDYITVVIENIKPNEIKQFQAKSKADNNNYGVPYDYGSVMHYGATSDAVDDEKLTLVPKDLNYTETLGSPFISFYDIYMMNLHYNCLERCEGVNTRCRNGGYAHPRACYKCVCPHGYGGKLCNRRPNGCGESLKASKVWTTLVDDLGDKDGPKWREDFVKCHYWITAPKGRKIQVKFVDFTKGADTDGCQLAGVEIKIQKDPRFTGYRFCSDKFANTTLTSTRNVVPIITYNRYSSTITKLEYRYI</sequence>
<feature type="chain" id="PRO_5029930760" description="Zinc metalloproteinase" evidence="12 15">
    <location>
        <begin position="22"/>
        <end position="479"/>
    </location>
</feature>
<evidence type="ECO:0000256" key="13">
    <source>
        <dbReference type="PROSITE-ProRule" id="PRU00059"/>
    </source>
</evidence>
<evidence type="ECO:0000259" key="17">
    <source>
        <dbReference type="PROSITE" id="PS51864"/>
    </source>
</evidence>
<keyword evidence="6 12" id="KW-0732">Signal</keyword>
<dbReference type="Pfam" id="PF01400">
    <property type="entry name" value="Astacin"/>
    <property type="match status" value="1"/>
</dbReference>
<dbReference type="InterPro" id="IPR035914">
    <property type="entry name" value="Sperma_CUB_dom_sf"/>
</dbReference>
<comment type="caution">
    <text evidence="13">Lacks conserved residue(s) required for the propagation of feature annotation.</text>
</comment>
<comment type="subcellular location">
    <subcellularLocation>
        <location evidence="1 12">Secreted</location>
    </subcellularLocation>
</comment>
<keyword evidence="5 14" id="KW-0479">Metal-binding</keyword>
<dbReference type="OMA" id="RETCINF"/>
<dbReference type="Proteomes" id="UP000025227">
    <property type="component" value="Unplaced"/>
</dbReference>
<evidence type="ECO:0000256" key="3">
    <source>
        <dbReference type="ARBA" id="ARBA00022536"/>
    </source>
</evidence>
<protein>
    <recommendedName>
        <fullName evidence="12">Zinc metalloproteinase</fullName>
    </recommendedName>
</protein>
<feature type="binding site" evidence="14">
    <location>
        <position position="216"/>
    </location>
    <ligand>
        <name>Zn(2+)</name>
        <dbReference type="ChEBI" id="CHEBI:29105"/>
        <note>catalytic</note>
    </ligand>
</feature>
<feature type="binding site" evidence="14">
    <location>
        <position position="226"/>
    </location>
    <ligand>
        <name>Zn(2+)</name>
        <dbReference type="ChEBI" id="CHEBI:29105"/>
        <note>catalytic</note>
    </ligand>
</feature>
<keyword evidence="10" id="KW-1015">Disulfide bond</keyword>
<dbReference type="PROSITE" id="PS01180">
    <property type="entry name" value="CUB"/>
    <property type="match status" value="1"/>
</dbReference>
<dbReference type="Gene3D" id="2.60.120.290">
    <property type="entry name" value="Spermadhesin, CUB domain"/>
    <property type="match status" value="1"/>
</dbReference>
<keyword evidence="8 14" id="KW-0862">Zinc</keyword>
<keyword evidence="4 14" id="KW-0645">Protease</keyword>
<dbReference type="WBParaSite" id="HCON_00184990-00001">
    <property type="protein sequence ID" value="HCON_00184990-00001"/>
    <property type="gene ID" value="HCON_00184990"/>
</dbReference>
<dbReference type="InterPro" id="IPR006026">
    <property type="entry name" value="Peptidase_Metallo"/>
</dbReference>
<dbReference type="InterPro" id="IPR000742">
    <property type="entry name" value="EGF"/>
</dbReference>
<evidence type="ECO:0000256" key="4">
    <source>
        <dbReference type="ARBA" id="ARBA00022670"/>
    </source>
</evidence>
<dbReference type="GO" id="GO:0005576">
    <property type="term" value="C:extracellular region"/>
    <property type="evidence" value="ECO:0007669"/>
    <property type="project" value="UniProtKB-SubCell"/>
</dbReference>
<feature type="binding site" evidence="14">
    <location>
        <position position="220"/>
    </location>
    <ligand>
        <name>Zn(2+)</name>
        <dbReference type="ChEBI" id="CHEBI:29105"/>
        <note>catalytic</note>
    </ligand>
</feature>
<feature type="domain" description="CUB" evidence="16">
    <location>
        <begin position="362"/>
        <end position="479"/>
    </location>
</feature>
<dbReference type="GO" id="GO:0008270">
    <property type="term" value="F:zinc ion binding"/>
    <property type="evidence" value="ECO:0007669"/>
    <property type="project" value="UniProtKB-UniRule"/>
</dbReference>
<evidence type="ECO:0000256" key="14">
    <source>
        <dbReference type="PROSITE-ProRule" id="PRU01211"/>
    </source>
</evidence>
<evidence type="ECO:0000313" key="19">
    <source>
        <dbReference type="WBParaSite" id="HCON_00184990-00001"/>
    </source>
</evidence>
<keyword evidence="9 14" id="KW-0482">Metalloprotease</keyword>
<dbReference type="InterPro" id="IPR034035">
    <property type="entry name" value="Astacin-like_dom"/>
</dbReference>
<evidence type="ECO:0000256" key="8">
    <source>
        <dbReference type="ARBA" id="ARBA00022833"/>
    </source>
</evidence>
<dbReference type="Gene3D" id="3.40.390.10">
    <property type="entry name" value="Collagenase (Catalytic Domain)"/>
    <property type="match status" value="1"/>
</dbReference>
<keyword evidence="11" id="KW-0325">Glycoprotein</keyword>
<evidence type="ECO:0000256" key="5">
    <source>
        <dbReference type="ARBA" id="ARBA00022723"/>
    </source>
</evidence>
<dbReference type="GO" id="GO:0018996">
    <property type="term" value="P:molting cycle, collagen and cuticulin-based cuticle"/>
    <property type="evidence" value="ECO:0007669"/>
    <property type="project" value="InterPro"/>
</dbReference>
<feature type="domain" description="Peptidase M12A" evidence="17">
    <location>
        <begin position="127"/>
        <end position="320"/>
    </location>
</feature>
<evidence type="ECO:0000256" key="6">
    <source>
        <dbReference type="ARBA" id="ARBA00022729"/>
    </source>
</evidence>
<dbReference type="SMART" id="SM00235">
    <property type="entry name" value="ZnMc"/>
    <property type="match status" value="1"/>
</dbReference>
<evidence type="ECO:0000256" key="1">
    <source>
        <dbReference type="ARBA" id="ARBA00004613"/>
    </source>
</evidence>
<dbReference type="PANTHER" id="PTHR10127:SF793">
    <property type="entry name" value="ZINC METALLOPROTEINASE NAS-31"/>
    <property type="match status" value="1"/>
</dbReference>
<dbReference type="GO" id="GO:0004222">
    <property type="term" value="F:metalloendopeptidase activity"/>
    <property type="evidence" value="ECO:0007669"/>
    <property type="project" value="UniProtKB-UniRule"/>
</dbReference>
<proteinExistence type="predicted"/>
<accession>A0A7I5EEQ6</accession>
<dbReference type="SUPFAM" id="SSF49854">
    <property type="entry name" value="Spermadhesin, CUB domain"/>
    <property type="match status" value="1"/>
</dbReference>
<dbReference type="PANTHER" id="PTHR10127">
    <property type="entry name" value="DISCOIDIN, CUB, EGF, LAMININ , AND ZINC METALLOPROTEASE DOMAIN CONTAINING"/>
    <property type="match status" value="1"/>
</dbReference>
<dbReference type="GO" id="GO:0006508">
    <property type="term" value="P:proteolysis"/>
    <property type="evidence" value="ECO:0007669"/>
    <property type="project" value="UniProtKB-KW"/>
</dbReference>
<evidence type="ECO:0000256" key="7">
    <source>
        <dbReference type="ARBA" id="ARBA00022801"/>
    </source>
</evidence>
<evidence type="ECO:0000256" key="15">
    <source>
        <dbReference type="RuleBase" id="RU361183"/>
    </source>
</evidence>
<evidence type="ECO:0000259" key="16">
    <source>
        <dbReference type="PROSITE" id="PS01180"/>
    </source>
</evidence>
<organism evidence="18 19">
    <name type="scientific">Haemonchus contortus</name>
    <name type="common">Barber pole worm</name>
    <dbReference type="NCBI Taxonomy" id="6289"/>
    <lineage>
        <taxon>Eukaryota</taxon>
        <taxon>Metazoa</taxon>
        <taxon>Ecdysozoa</taxon>
        <taxon>Nematoda</taxon>
        <taxon>Chromadorea</taxon>
        <taxon>Rhabditida</taxon>
        <taxon>Rhabditina</taxon>
        <taxon>Rhabditomorpha</taxon>
        <taxon>Strongyloidea</taxon>
        <taxon>Trichostrongylidae</taxon>
        <taxon>Haemonchus</taxon>
    </lineage>
</organism>
<keyword evidence="3" id="KW-0245">EGF-like domain</keyword>
<dbReference type="InterPro" id="IPR017050">
    <property type="entry name" value="Metallopeptidase_nem"/>
</dbReference>
<evidence type="ECO:0000256" key="11">
    <source>
        <dbReference type="ARBA" id="ARBA00023180"/>
    </source>
</evidence>
<dbReference type="CDD" id="cd04280">
    <property type="entry name" value="ZnMc_astacin_like"/>
    <property type="match status" value="1"/>
</dbReference>
<keyword evidence="7 14" id="KW-0378">Hydrolase</keyword>
<dbReference type="InterPro" id="IPR000859">
    <property type="entry name" value="CUB_dom"/>
</dbReference>
<dbReference type="OrthoDB" id="5829157at2759"/>
<dbReference type="InterPro" id="IPR001506">
    <property type="entry name" value="Peptidase_M12A"/>
</dbReference>
<evidence type="ECO:0000256" key="12">
    <source>
        <dbReference type="PIRNR" id="PIRNR036365"/>
    </source>
</evidence>
<comment type="cofactor">
    <cofactor evidence="14 15">
        <name>Zn(2+)</name>
        <dbReference type="ChEBI" id="CHEBI:29105"/>
    </cofactor>
    <text evidence="14 15">Binds 1 zinc ion per subunit.</text>
</comment>
<dbReference type="PROSITE" id="PS01186">
    <property type="entry name" value="EGF_2"/>
    <property type="match status" value="1"/>
</dbReference>
<evidence type="ECO:0000256" key="10">
    <source>
        <dbReference type="ARBA" id="ARBA00023157"/>
    </source>
</evidence>
<keyword evidence="18" id="KW-1185">Reference proteome</keyword>
<evidence type="ECO:0000313" key="18">
    <source>
        <dbReference type="Proteomes" id="UP000025227"/>
    </source>
</evidence>